<reference evidence="1 2" key="1">
    <citation type="submission" date="2021-06" db="EMBL/GenBank/DDBJ databases">
        <title>Caerostris darwini draft genome.</title>
        <authorList>
            <person name="Kono N."/>
            <person name="Arakawa K."/>
        </authorList>
    </citation>
    <scope>NUCLEOTIDE SEQUENCE [LARGE SCALE GENOMIC DNA]</scope>
</reference>
<keyword evidence="2" id="KW-1185">Reference proteome</keyword>
<evidence type="ECO:0000313" key="2">
    <source>
        <dbReference type="Proteomes" id="UP001054837"/>
    </source>
</evidence>
<proteinExistence type="predicted"/>
<organism evidence="1 2">
    <name type="scientific">Caerostris darwini</name>
    <dbReference type="NCBI Taxonomy" id="1538125"/>
    <lineage>
        <taxon>Eukaryota</taxon>
        <taxon>Metazoa</taxon>
        <taxon>Ecdysozoa</taxon>
        <taxon>Arthropoda</taxon>
        <taxon>Chelicerata</taxon>
        <taxon>Arachnida</taxon>
        <taxon>Araneae</taxon>
        <taxon>Araneomorphae</taxon>
        <taxon>Entelegynae</taxon>
        <taxon>Araneoidea</taxon>
        <taxon>Araneidae</taxon>
        <taxon>Caerostris</taxon>
    </lineage>
</organism>
<name>A0AAV4QLH4_9ARAC</name>
<dbReference type="EMBL" id="BPLQ01004569">
    <property type="protein sequence ID" value="GIY08936.1"/>
    <property type="molecule type" value="Genomic_DNA"/>
</dbReference>
<gene>
    <name evidence="1" type="ORF">CDAR_373621</name>
</gene>
<dbReference type="AlphaFoldDB" id="A0AAV4QLH4"/>
<evidence type="ECO:0008006" key="3">
    <source>
        <dbReference type="Google" id="ProtNLM"/>
    </source>
</evidence>
<comment type="caution">
    <text evidence="1">The sequence shown here is derived from an EMBL/GenBank/DDBJ whole genome shotgun (WGS) entry which is preliminary data.</text>
</comment>
<protein>
    <recommendedName>
        <fullName evidence="3">Ribosomal protein S14</fullName>
    </recommendedName>
</protein>
<accession>A0AAV4QLH4</accession>
<dbReference type="Proteomes" id="UP001054837">
    <property type="component" value="Unassembled WGS sequence"/>
</dbReference>
<sequence>MFRKFLFLAAIEKYPRKRDWKLQLPLLKTFPGELSADKWISFDSRPATGVCRRHFAHFKLSGGEGFVFSKLSRGMLRHRRRLYIQNSFGFPRTKKCFDKLLA</sequence>
<evidence type="ECO:0000313" key="1">
    <source>
        <dbReference type="EMBL" id="GIY08936.1"/>
    </source>
</evidence>